<dbReference type="PANTHER" id="PTHR44196">
    <property type="entry name" value="DEHYDROGENASE/REDUCTASE SDR FAMILY MEMBER 7B"/>
    <property type="match status" value="1"/>
</dbReference>
<reference evidence="3" key="1">
    <citation type="submission" date="2019-08" db="EMBL/GenBank/DDBJ databases">
        <authorList>
            <person name="Kucharzyk K."/>
            <person name="Murdoch R.W."/>
            <person name="Higgins S."/>
            <person name="Loffler F."/>
        </authorList>
    </citation>
    <scope>NUCLEOTIDE SEQUENCE</scope>
</reference>
<evidence type="ECO:0000313" key="3">
    <source>
        <dbReference type="EMBL" id="MPM41875.1"/>
    </source>
</evidence>
<dbReference type="InterPro" id="IPR036291">
    <property type="entry name" value="NAD(P)-bd_dom_sf"/>
</dbReference>
<dbReference type="InterPro" id="IPR002347">
    <property type="entry name" value="SDR_fam"/>
</dbReference>
<evidence type="ECO:0000256" key="1">
    <source>
        <dbReference type="ARBA" id="ARBA00006484"/>
    </source>
</evidence>
<dbReference type="AlphaFoldDB" id="A0A644ZLU8"/>
<organism evidence="3">
    <name type="scientific">bioreactor metagenome</name>
    <dbReference type="NCBI Taxonomy" id="1076179"/>
    <lineage>
        <taxon>unclassified sequences</taxon>
        <taxon>metagenomes</taxon>
        <taxon>ecological metagenomes</taxon>
    </lineage>
</organism>
<dbReference type="GO" id="GO:0016491">
    <property type="term" value="F:oxidoreductase activity"/>
    <property type="evidence" value="ECO:0007669"/>
    <property type="project" value="UniProtKB-KW"/>
</dbReference>
<dbReference type="Pfam" id="PF00106">
    <property type="entry name" value="adh_short"/>
    <property type="match status" value="1"/>
</dbReference>
<evidence type="ECO:0000256" key="2">
    <source>
        <dbReference type="ARBA" id="ARBA00023002"/>
    </source>
</evidence>
<proteinExistence type="inferred from homology"/>
<keyword evidence="2" id="KW-0560">Oxidoreductase</keyword>
<sequence>MKKAIVIGATSGIGRGFAQRLVEEGYIVGITGRREDLLKSLEEESPDSYITCVMDNTDIESVHKKLEELVTKLGGLDLLFLSSGTGKRNPELDYSIEKMTVDTNICGFTAIAVWTYNFFERQGFGYFAAVSSVAGTRGNRIAPSYSATKAYQMSYMEGLIQKSKNSRKPIYVTDIRPGFVDTAMGHGEGAFWIAPVKKSVDQMYKAMMSHRNVVYVTKRWRFVALLFRYVPSFIYKRI</sequence>
<accession>A0A644ZLU8</accession>
<gene>
    <name evidence="3" type="ORF">SDC9_88535</name>
</gene>
<name>A0A644ZLU8_9ZZZZ</name>
<dbReference type="EMBL" id="VSSQ01009522">
    <property type="protein sequence ID" value="MPM41875.1"/>
    <property type="molecule type" value="Genomic_DNA"/>
</dbReference>
<protein>
    <recommendedName>
        <fullName evidence="4">Oxidoreductase</fullName>
    </recommendedName>
</protein>
<dbReference type="Gene3D" id="3.40.50.720">
    <property type="entry name" value="NAD(P)-binding Rossmann-like Domain"/>
    <property type="match status" value="1"/>
</dbReference>
<dbReference type="SUPFAM" id="SSF51735">
    <property type="entry name" value="NAD(P)-binding Rossmann-fold domains"/>
    <property type="match status" value="1"/>
</dbReference>
<comment type="caution">
    <text evidence="3">The sequence shown here is derived from an EMBL/GenBank/DDBJ whole genome shotgun (WGS) entry which is preliminary data.</text>
</comment>
<dbReference type="PANTHER" id="PTHR44196:SF3">
    <property type="entry name" value="SHORT CHAIN DEHYDROGENASE FAMILY PROTEIN"/>
    <property type="match status" value="1"/>
</dbReference>
<evidence type="ECO:0008006" key="4">
    <source>
        <dbReference type="Google" id="ProtNLM"/>
    </source>
</evidence>
<comment type="similarity">
    <text evidence="1">Belongs to the short-chain dehydrogenases/reductases (SDR) family.</text>
</comment>
<dbReference type="GO" id="GO:0016020">
    <property type="term" value="C:membrane"/>
    <property type="evidence" value="ECO:0007669"/>
    <property type="project" value="TreeGrafter"/>
</dbReference>
<dbReference type="PRINTS" id="PR00081">
    <property type="entry name" value="GDHRDH"/>
</dbReference>